<dbReference type="OrthoDB" id="189706at2157"/>
<name>L9XF07_9EURY</name>
<proteinExistence type="predicted"/>
<accession>L9XF07</accession>
<dbReference type="eggNOG" id="arCOG03003">
    <property type="taxonomic scope" value="Archaea"/>
</dbReference>
<dbReference type="STRING" id="1227497.C491_03455"/>
<dbReference type="Gene3D" id="2.60.120.10">
    <property type="entry name" value="Jelly Rolls"/>
    <property type="match status" value="1"/>
</dbReference>
<dbReference type="AlphaFoldDB" id="L9XF07"/>
<feature type="domain" description="(S)-ureidoglycine aminohydrolase cupin" evidence="1">
    <location>
        <begin position="63"/>
        <end position="105"/>
    </location>
</feature>
<dbReference type="InterPro" id="IPR014710">
    <property type="entry name" value="RmlC-like_jellyroll"/>
</dbReference>
<reference evidence="2 3" key="1">
    <citation type="journal article" date="2014" name="PLoS Genet.">
        <title>Phylogenetically driven sequencing of extremely halophilic archaea reveals strategies for static and dynamic osmo-response.</title>
        <authorList>
            <person name="Becker E.A."/>
            <person name="Seitzer P.M."/>
            <person name="Tritt A."/>
            <person name="Larsen D."/>
            <person name="Krusor M."/>
            <person name="Yao A.I."/>
            <person name="Wu D."/>
            <person name="Madern D."/>
            <person name="Eisen J.A."/>
            <person name="Darling A.E."/>
            <person name="Facciotti M.T."/>
        </authorList>
    </citation>
    <scope>NUCLEOTIDE SEQUENCE [LARGE SCALE GENOMIC DNA]</scope>
    <source>
        <strain evidence="2 3">DSM 10524</strain>
    </source>
</reference>
<gene>
    <name evidence="2" type="ORF">C491_03455</name>
</gene>
<evidence type="ECO:0000313" key="3">
    <source>
        <dbReference type="Proteomes" id="UP000011688"/>
    </source>
</evidence>
<dbReference type="InterPro" id="IPR008579">
    <property type="entry name" value="UGlyAH_Cupin_dom"/>
</dbReference>
<evidence type="ECO:0000259" key="1">
    <source>
        <dbReference type="Pfam" id="PF05899"/>
    </source>
</evidence>
<dbReference type="RefSeq" id="WP_005553796.1">
    <property type="nucleotide sequence ID" value="NZ_AOIB01000013.1"/>
</dbReference>
<keyword evidence="3" id="KW-1185">Reference proteome</keyword>
<dbReference type="InterPro" id="IPR011051">
    <property type="entry name" value="RmlC_Cupin_sf"/>
</dbReference>
<protein>
    <recommendedName>
        <fullName evidence="1">(S)-ureidoglycine aminohydrolase cupin domain-containing protein</fullName>
    </recommendedName>
</protein>
<evidence type="ECO:0000313" key="2">
    <source>
        <dbReference type="EMBL" id="ELY60319.1"/>
    </source>
</evidence>
<dbReference type="Pfam" id="PF05899">
    <property type="entry name" value="Cupin_3"/>
    <property type="match status" value="1"/>
</dbReference>
<dbReference type="EMBL" id="AOIB01000013">
    <property type="protein sequence ID" value="ELY60319.1"/>
    <property type="molecule type" value="Genomic_DNA"/>
</dbReference>
<dbReference type="SUPFAM" id="SSF51182">
    <property type="entry name" value="RmlC-like cupins"/>
    <property type="match status" value="1"/>
</dbReference>
<sequence>MAGGLQIKSLLSPDVTNTFDNGKVEGVEFEDGTFWVTTLEPGYKFSRDNAPDLETENCPWPHRLYMLSGQLTVEMEDGTRETLRQGDVALLPPGHDAWVEGDEEVVFFEEEQPIPDE</sequence>
<comment type="caution">
    <text evidence="2">The sequence shown here is derived from an EMBL/GenBank/DDBJ whole genome shotgun (WGS) entry which is preliminary data.</text>
</comment>
<organism evidence="2 3">
    <name type="scientific">Natronococcus amylolyticus DSM 10524</name>
    <dbReference type="NCBI Taxonomy" id="1227497"/>
    <lineage>
        <taxon>Archaea</taxon>
        <taxon>Methanobacteriati</taxon>
        <taxon>Methanobacteriota</taxon>
        <taxon>Stenosarchaea group</taxon>
        <taxon>Halobacteria</taxon>
        <taxon>Halobacteriales</taxon>
        <taxon>Natrialbaceae</taxon>
        <taxon>Natronococcus</taxon>
    </lineage>
</organism>
<dbReference type="Proteomes" id="UP000011688">
    <property type="component" value="Unassembled WGS sequence"/>
</dbReference>